<dbReference type="AlphaFoldDB" id="A0A4Y9ZIA2"/>
<proteinExistence type="predicted"/>
<keyword evidence="2" id="KW-1185">Reference proteome</keyword>
<evidence type="ECO:0000313" key="2">
    <source>
        <dbReference type="Proteomes" id="UP000298061"/>
    </source>
</evidence>
<gene>
    <name evidence="1" type="ORF">EWM64_g10459</name>
</gene>
<evidence type="ECO:0000313" key="1">
    <source>
        <dbReference type="EMBL" id="TFY73553.1"/>
    </source>
</evidence>
<dbReference type="InterPro" id="IPR032675">
    <property type="entry name" value="LRR_dom_sf"/>
</dbReference>
<evidence type="ECO:0008006" key="3">
    <source>
        <dbReference type="Google" id="ProtNLM"/>
    </source>
</evidence>
<organism evidence="1 2">
    <name type="scientific">Hericium alpestre</name>
    <dbReference type="NCBI Taxonomy" id="135208"/>
    <lineage>
        <taxon>Eukaryota</taxon>
        <taxon>Fungi</taxon>
        <taxon>Dikarya</taxon>
        <taxon>Basidiomycota</taxon>
        <taxon>Agaricomycotina</taxon>
        <taxon>Agaricomycetes</taxon>
        <taxon>Russulales</taxon>
        <taxon>Hericiaceae</taxon>
        <taxon>Hericium</taxon>
    </lineage>
</organism>
<dbReference type="OrthoDB" id="3174539at2759"/>
<comment type="caution">
    <text evidence="1">The sequence shown here is derived from an EMBL/GenBank/DDBJ whole genome shotgun (WGS) entry which is preliminary data.</text>
</comment>
<protein>
    <recommendedName>
        <fullName evidence="3">F-box domain-containing protein</fullName>
    </recommendedName>
</protein>
<accession>A0A4Y9ZIA2</accession>
<dbReference type="EMBL" id="SFCI01002749">
    <property type="protein sequence ID" value="TFY73553.1"/>
    <property type="molecule type" value="Genomic_DNA"/>
</dbReference>
<reference evidence="1 2" key="1">
    <citation type="submission" date="2019-02" db="EMBL/GenBank/DDBJ databases">
        <title>Genome sequencing of the rare red list fungi Hericium alpestre (H. flagellum).</title>
        <authorList>
            <person name="Buettner E."/>
            <person name="Kellner H."/>
        </authorList>
    </citation>
    <scope>NUCLEOTIDE SEQUENCE [LARGE SCALE GENOMIC DNA]</scope>
    <source>
        <strain evidence="1 2">DSM 108284</strain>
    </source>
</reference>
<name>A0A4Y9ZIA2_9AGAM</name>
<sequence length="257" mass="27618">MPNLHTVIHRFYPYDRLPLIGPALPRLQFPALRVLHWCGLAYTQATTLLSLLQPGPRDLQALSIRCEYTSDAAAASALLAAVRATCAPQTLTSLALHSINASSASLAAPVTPALAASALAASLCPFTRMQECQITGLPVALDDQLLGDLSASWPALRRLELVAGPLRGLDDHARGPAVLAALCPRLEHLEVEIGAWWPEGGPAPTRSATGHRAQTVVVYCAHLEALQDDPHEGRCTAWVRGVFPHAQVMLVDRREPH</sequence>
<dbReference type="Proteomes" id="UP000298061">
    <property type="component" value="Unassembled WGS sequence"/>
</dbReference>
<dbReference type="Gene3D" id="3.80.10.10">
    <property type="entry name" value="Ribonuclease Inhibitor"/>
    <property type="match status" value="1"/>
</dbReference>